<dbReference type="Gene3D" id="3.40.190.10">
    <property type="entry name" value="Periplasmic binding protein-like II"/>
    <property type="match status" value="2"/>
</dbReference>
<protein>
    <submittedName>
        <fullName evidence="6">Polar amino acid transport system substrate-binding protein</fullName>
    </submittedName>
</protein>
<evidence type="ECO:0000313" key="7">
    <source>
        <dbReference type="Proteomes" id="UP001519307"/>
    </source>
</evidence>
<name>A0ABS4KPL5_9CLOT</name>
<proteinExistence type="inferred from homology"/>
<comment type="subcellular location">
    <subcellularLocation>
        <location evidence="1">Cell envelope</location>
    </subcellularLocation>
</comment>
<reference evidence="6 7" key="1">
    <citation type="submission" date="2021-03" db="EMBL/GenBank/DDBJ databases">
        <title>Genomic Encyclopedia of Type Strains, Phase IV (KMG-IV): sequencing the most valuable type-strain genomes for metagenomic binning, comparative biology and taxonomic classification.</title>
        <authorList>
            <person name="Goeker M."/>
        </authorList>
    </citation>
    <scope>NUCLEOTIDE SEQUENCE [LARGE SCALE GENOMIC DNA]</scope>
    <source>
        <strain evidence="6 7">DSM 28783</strain>
    </source>
</reference>
<evidence type="ECO:0000256" key="3">
    <source>
        <dbReference type="ARBA" id="ARBA00022729"/>
    </source>
</evidence>
<dbReference type="InterPro" id="IPR018313">
    <property type="entry name" value="SBP_3_CS"/>
</dbReference>
<keyword evidence="3" id="KW-0732">Signal</keyword>
<gene>
    <name evidence="6" type="ORF">J2Z42_000644</name>
</gene>
<dbReference type="PROSITE" id="PS51257">
    <property type="entry name" value="PROKAR_LIPOPROTEIN"/>
    <property type="match status" value="1"/>
</dbReference>
<sequence>MSKIKKLVTMFVLVILVVASFSGCGKSESSTGDAAVSNTSNNGALTIEKLKKAGKLVSATEAANEPFEYLNNNKIVGYDVDILNYICKDMGVKLQLIDLPFQGILAGLEAKKYDMVSAALGVTKERGQKYLLTYPIQEGTTVLIKKKGNDKIKSVKDMEGKVVATQTASYSEADVNTYNQSLKKNGGKGYTSLKLYATYPEGYMELKNGRVDLVAQSVAIANVLIKDHPNDYEIVGEVGNKCYTSWAFRKEDKEVYDFFNKEIHKMKEDGTLKKLQIKWFGSETKDLPEKNYIPDK</sequence>
<dbReference type="Pfam" id="PF00497">
    <property type="entry name" value="SBP_bac_3"/>
    <property type="match status" value="1"/>
</dbReference>
<dbReference type="EMBL" id="JAGGLM010000002">
    <property type="protein sequence ID" value="MBP2031979.1"/>
    <property type="molecule type" value="Genomic_DNA"/>
</dbReference>
<keyword evidence="7" id="KW-1185">Reference proteome</keyword>
<dbReference type="PANTHER" id="PTHR35936">
    <property type="entry name" value="MEMBRANE-BOUND LYTIC MUREIN TRANSGLYCOSYLASE F"/>
    <property type="match status" value="1"/>
</dbReference>
<dbReference type="PROSITE" id="PS01039">
    <property type="entry name" value="SBP_BACTERIAL_3"/>
    <property type="match status" value="1"/>
</dbReference>
<evidence type="ECO:0000256" key="4">
    <source>
        <dbReference type="RuleBase" id="RU003744"/>
    </source>
</evidence>
<dbReference type="PANTHER" id="PTHR35936:SF19">
    <property type="entry name" value="AMINO-ACID-BINDING PROTEIN YXEM-RELATED"/>
    <property type="match status" value="1"/>
</dbReference>
<evidence type="ECO:0000256" key="2">
    <source>
        <dbReference type="ARBA" id="ARBA00010333"/>
    </source>
</evidence>
<evidence type="ECO:0000313" key="6">
    <source>
        <dbReference type="EMBL" id="MBP2031979.1"/>
    </source>
</evidence>
<evidence type="ECO:0000256" key="1">
    <source>
        <dbReference type="ARBA" id="ARBA00004196"/>
    </source>
</evidence>
<dbReference type="RefSeq" id="WP_209700916.1">
    <property type="nucleotide sequence ID" value="NZ_JAGGLM010000002.1"/>
</dbReference>
<dbReference type="Proteomes" id="UP001519307">
    <property type="component" value="Unassembled WGS sequence"/>
</dbReference>
<evidence type="ECO:0000259" key="5">
    <source>
        <dbReference type="SMART" id="SM00062"/>
    </source>
</evidence>
<dbReference type="SUPFAM" id="SSF53850">
    <property type="entry name" value="Periplasmic binding protein-like II"/>
    <property type="match status" value="1"/>
</dbReference>
<feature type="domain" description="Solute-binding protein family 3/N-terminal" evidence="5">
    <location>
        <begin position="55"/>
        <end position="283"/>
    </location>
</feature>
<dbReference type="InterPro" id="IPR001638">
    <property type="entry name" value="Solute-binding_3/MltF_N"/>
</dbReference>
<dbReference type="SMART" id="SM00062">
    <property type="entry name" value="PBPb"/>
    <property type="match status" value="1"/>
</dbReference>
<organism evidence="6 7">
    <name type="scientific">Clostridium algifaecis</name>
    <dbReference type="NCBI Taxonomy" id="1472040"/>
    <lineage>
        <taxon>Bacteria</taxon>
        <taxon>Bacillati</taxon>
        <taxon>Bacillota</taxon>
        <taxon>Clostridia</taxon>
        <taxon>Eubacteriales</taxon>
        <taxon>Clostridiaceae</taxon>
        <taxon>Clostridium</taxon>
    </lineage>
</organism>
<comment type="caution">
    <text evidence="6">The sequence shown here is derived from an EMBL/GenBank/DDBJ whole genome shotgun (WGS) entry which is preliminary data.</text>
</comment>
<comment type="similarity">
    <text evidence="2 4">Belongs to the bacterial solute-binding protein 3 family.</text>
</comment>
<accession>A0ABS4KPL5</accession>